<evidence type="ECO:0000313" key="11">
    <source>
        <dbReference type="EMBL" id="KAK3609944.1"/>
    </source>
</evidence>
<dbReference type="InterPro" id="IPR003439">
    <property type="entry name" value="ABC_transporter-like_ATP-bd"/>
</dbReference>
<dbReference type="InterPro" id="IPR043926">
    <property type="entry name" value="ABCG_dom"/>
</dbReference>
<feature type="transmembrane region" description="Helical" evidence="9">
    <location>
        <begin position="467"/>
        <end position="485"/>
    </location>
</feature>
<keyword evidence="8 9" id="KW-0472">Membrane</keyword>
<dbReference type="SUPFAM" id="SSF52540">
    <property type="entry name" value="P-loop containing nucleoside triphosphate hydrolases"/>
    <property type="match status" value="1"/>
</dbReference>
<feature type="domain" description="ABC transporter" evidence="10">
    <location>
        <begin position="37"/>
        <end position="274"/>
    </location>
</feature>
<keyword evidence="5" id="KW-0547">Nucleotide-binding</keyword>
<evidence type="ECO:0000256" key="5">
    <source>
        <dbReference type="ARBA" id="ARBA00022741"/>
    </source>
</evidence>
<comment type="caution">
    <text evidence="11">The sequence shown here is derived from an EMBL/GenBank/DDBJ whole genome shotgun (WGS) entry which is preliminary data.</text>
</comment>
<dbReference type="Pfam" id="PF00005">
    <property type="entry name" value="ABC_tran"/>
    <property type="match status" value="1"/>
</dbReference>
<evidence type="ECO:0000256" key="9">
    <source>
        <dbReference type="SAM" id="Phobius"/>
    </source>
</evidence>
<organism evidence="11 12">
    <name type="scientific">Potamilus streckersoni</name>
    <dbReference type="NCBI Taxonomy" id="2493646"/>
    <lineage>
        <taxon>Eukaryota</taxon>
        <taxon>Metazoa</taxon>
        <taxon>Spiralia</taxon>
        <taxon>Lophotrochozoa</taxon>
        <taxon>Mollusca</taxon>
        <taxon>Bivalvia</taxon>
        <taxon>Autobranchia</taxon>
        <taxon>Heteroconchia</taxon>
        <taxon>Palaeoheterodonta</taxon>
        <taxon>Unionida</taxon>
        <taxon>Unionoidea</taxon>
        <taxon>Unionidae</taxon>
        <taxon>Ambleminae</taxon>
        <taxon>Lampsilini</taxon>
        <taxon>Potamilus</taxon>
    </lineage>
</organism>
<dbReference type="PANTHER" id="PTHR48041">
    <property type="entry name" value="ABC TRANSPORTER G FAMILY MEMBER 28"/>
    <property type="match status" value="1"/>
</dbReference>
<dbReference type="Proteomes" id="UP001195483">
    <property type="component" value="Unassembled WGS sequence"/>
</dbReference>
<dbReference type="PROSITE" id="PS00211">
    <property type="entry name" value="ABC_TRANSPORTER_1"/>
    <property type="match status" value="1"/>
</dbReference>
<comment type="similarity">
    <text evidence="2">Belongs to the ABC transporter superfamily. ABCG family. Eye pigment precursor importer (TC 3.A.1.204) subfamily.</text>
</comment>
<feature type="transmembrane region" description="Helical" evidence="9">
    <location>
        <begin position="416"/>
        <end position="437"/>
    </location>
</feature>
<evidence type="ECO:0000256" key="1">
    <source>
        <dbReference type="ARBA" id="ARBA00004141"/>
    </source>
</evidence>
<evidence type="ECO:0000313" key="12">
    <source>
        <dbReference type="Proteomes" id="UP001195483"/>
    </source>
</evidence>
<dbReference type="PANTHER" id="PTHR48041:SF63">
    <property type="entry name" value="EARLY GENE AT 23, ISOFORM C"/>
    <property type="match status" value="1"/>
</dbReference>
<keyword evidence="3" id="KW-0813">Transport</keyword>
<feature type="transmembrane region" description="Helical" evidence="9">
    <location>
        <begin position="555"/>
        <end position="572"/>
    </location>
</feature>
<feature type="transmembrane region" description="Helical" evidence="9">
    <location>
        <begin position="525"/>
        <end position="543"/>
    </location>
</feature>
<dbReference type="Pfam" id="PF19055">
    <property type="entry name" value="ABC2_membrane_7"/>
    <property type="match status" value="1"/>
</dbReference>
<evidence type="ECO:0000256" key="4">
    <source>
        <dbReference type="ARBA" id="ARBA00022692"/>
    </source>
</evidence>
<keyword evidence="6" id="KW-0067">ATP-binding</keyword>
<dbReference type="InterPro" id="IPR013525">
    <property type="entry name" value="ABC2_TM"/>
</dbReference>
<evidence type="ECO:0000256" key="8">
    <source>
        <dbReference type="ARBA" id="ARBA00023136"/>
    </source>
</evidence>
<keyword evidence="12" id="KW-1185">Reference proteome</keyword>
<keyword evidence="7 9" id="KW-1133">Transmembrane helix</keyword>
<sequence length="643" mass="71661">MQPLGSSCTFSTEMNFVLNGHGTATRGTTILSPQLVLEGENITMVVNGVSILNDVSILAKNGELVTIMGSSGSGKTTLLDTIAGRRRPQSGFVKLNGKLMDRKLRRKLGFVLQDDSFFSDLTLWETLYFTSMVRLSESIPKAEKLRHIEDLAEILGVKKCLNTRIGDMFSPGLSGGEKKRASIICELLTDPDILLLDEPTSGLDSSTALTLMQQLRKLADEKNKIIIFSIHQPSSQMYHMFDKLLLLAQGKVAFFGDRSDALPYLEHMGFKCEIQYNPADFIMGILKSDDSTIKRLTDAASNRRGAISMNDFALNDKSGCFTVSVTNDALVMEKRDYEVQTSKLDSLDQNILGETEKWPTSFSTQFRMLSWRTFKVSRGRILHVYELLQSVILAVILGLVFFQIPQTMGSIRDRMGLLFITVTHWTFAAAFDAIAAFSSERGVITKEIKAKAYRVSAYYLARTLTELPLVLTLPVFFYILAYWMAGLHGVPQFFTSLLVLMLSTLSAQGLGYMVGAAFMDLKFGIFLANTVILFALILSGFITQTLPAWFSWAKYLSFIFHPLSAMSVILFQDMQPLPCSTMSTDTFPQCLTNATVMITGKDVLLNAGITLPISCYFTGLAVFFLLFRILGFVALRIRFRGRK</sequence>
<dbReference type="InterPro" id="IPR050352">
    <property type="entry name" value="ABCG_transporters"/>
</dbReference>
<gene>
    <name evidence="11" type="ORF">CHS0354_011773</name>
</gene>
<dbReference type="AlphaFoldDB" id="A0AAE0WD79"/>
<reference evidence="11" key="3">
    <citation type="submission" date="2023-05" db="EMBL/GenBank/DDBJ databases">
        <authorList>
            <person name="Smith C.H."/>
        </authorList>
    </citation>
    <scope>NUCLEOTIDE SEQUENCE</scope>
    <source>
        <strain evidence="11">CHS0354</strain>
        <tissue evidence="11">Mantle</tissue>
    </source>
</reference>
<dbReference type="GO" id="GO:0005524">
    <property type="term" value="F:ATP binding"/>
    <property type="evidence" value="ECO:0007669"/>
    <property type="project" value="UniProtKB-KW"/>
</dbReference>
<proteinExistence type="inferred from homology"/>
<dbReference type="EMBL" id="JAEAOA010000720">
    <property type="protein sequence ID" value="KAK3609944.1"/>
    <property type="molecule type" value="Genomic_DNA"/>
</dbReference>
<feature type="transmembrane region" description="Helical" evidence="9">
    <location>
        <begin position="382"/>
        <end position="404"/>
    </location>
</feature>
<dbReference type="InterPro" id="IPR027417">
    <property type="entry name" value="P-loop_NTPase"/>
</dbReference>
<evidence type="ECO:0000259" key="10">
    <source>
        <dbReference type="PROSITE" id="PS50893"/>
    </source>
</evidence>
<reference evidence="11" key="2">
    <citation type="journal article" date="2021" name="Genome Biol. Evol.">
        <title>Developing a high-quality reference genome for a parasitic bivalve with doubly uniparental inheritance (Bivalvia: Unionida).</title>
        <authorList>
            <person name="Smith C.H."/>
        </authorList>
    </citation>
    <scope>NUCLEOTIDE SEQUENCE</scope>
    <source>
        <strain evidence="11">CHS0354</strain>
        <tissue evidence="11">Mantle</tissue>
    </source>
</reference>
<dbReference type="Gene3D" id="3.40.50.300">
    <property type="entry name" value="P-loop containing nucleotide triphosphate hydrolases"/>
    <property type="match status" value="1"/>
</dbReference>
<accession>A0AAE0WD79</accession>
<reference evidence="11" key="1">
    <citation type="journal article" date="2021" name="Genome Biol. Evol.">
        <title>A High-Quality Reference Genome for a Parasitic Bivalve with Doubly Uniparental Inheritance (Bivalvia: Unionida).</title>
        <authorList>
            <person name="Smith C.H."/>
        </authorList>
    </citation>
    <scope>NUCLEOTIDE SEQUENCE</scope>
    <source>
        <strain evidence="11">CHS0354</strain>
    </source>
</reference>
<evidence type="ECO:0000256" key="7">
    <source>
        <dbReference type="ARBA" id="ARBA00022989"/>
    </source>
</evidence>
<dbReference type="SMART" id="SM00382">
    <property type="entry name" value="AAA"/>
    <property type="match status" value="1"/>
</dbReference>
<dbReference type="GO" id="GO:0016887">
    <property type="term" value="F:ATP hydrolysis activity"/>
    <property type="evidence" value="ECO:0007669"/>
    <property type="project" value="InterPro"/>
</dbReference>
<dbReference type="GO" id="GO:0005886">
    <property type="term" value="C:plasma membrane"/>
    <property type="evidence" value="ECO:0007669"/>
    <property type="project" value="TreeGrafter"/>
</dbReference>
<dbReference type="PROSITE" id="PS50893">
    <property type="entry name" value="ABC_TRANSPORTER_2"/>
    <property type="match status" value="1"/>
</dbReference>
<dbReference type="GO" id="GO:0140359">
    <property type="term" value="F:ABC-type transporter activity"/>
    <property type="evidence" value="ECO:0007669"/>
    <property type="project" value="InterPro"/>
</dbReference>
<evidence type="ECO:0000256" key="6">
    <source>
        <dbReference type="ARBA" id="ARBA00022840"/>
    </source>
</evidence>
<comment type="subcellular location">
    <subcellularLocation>
        <location evidence="1">Membrane</location>
        <topology evidence="1">Multi-pass membrane protein</topology>
    </subcellularLocation>
</comment>
<protein>
    <recommendedName>
        <fullName evidence="10">ABC transporter domain-containing protein</fullName>
    </recommendedName>
</protein>
<evidence type="ECO:0000256" key="2">
    <source>
        <dbReference type="ARBA" id="ARBA00005814"/>
    </source>
</evidence>
<dbReference type="Pfam" id="PF01061">
    <property type="entry name" value="ABC2_membrane"/>
    <property type="match status" value="1"/>
</dbReference>
<feature type="transmembrane region" description="Helical" evidence="9">
    <location>
        <begin position="497"/>
        <end position="519"/>
    </location>
</feature>
<dbReference type="InterPro" id="IPR003593">
    <property type="entry name" value="AAA+_ATPase"/>
</dbReference>
<evidence type="ECO:0000256" key="3">
    <source>
        <dbReference type="ARBA" id="ARBA00022448"/>
    </source>
</evidence>
<dbReference type="InterPro" id="IPR017871">
    <property type="entry name" value="ABC_transporter-like_CS"/>
</dbReference>
<feature type="transmembrane region" description="Helical" evidence="9">
    <location>
        <begin position="609"/>
        <end position="635"/>
    </location>
</feature>
<name>A0AAE0WD79_9BIVA</name>
<keyword evidence="4 9" id="KW-0812">Transmembrane</keyword>